<reference evidence="2" key="1">
    <citation type="submission" date="2017-09" db="EMBL/GenBank/DDBJ databases">
        <title>Depth-based differentiation of microbial function through sediment-hosted aquifers and enrichment of novel symbionts in the deep terrestrial subsurface.</title>
        <authorList>
            <person name="Probst A.J."/>
            <person name="Ladd B."/>
            <person name="Jarett J.K."/>
            <person name="Geller-Mcgrath D.E."/>
            <person name="Sieber C.M.K."/>
            <person name="Emerson J.B."/>
            <person name="Anantharaman K."/>
            <person name="Thomas B.C."/>
            <person name="Malmstrom R."/>
            <person name="Stieglmeier M."/>
            <person name="Klingl A."/>
            <person name="Woyke T."/>
            <person name="Ryan C.M."/>
            <person name="Banfield J.F."/>
        </authorList>
    </citation>
    <scope>NUCLEOTIDE SEQUENCE [LARGE SCALE GENOMIC DNA]</scope>
</reference>
<dbReference type="SUPFAM" id="SSF81301">
    <property type="entry name" value="Nucleotidyltransferase"/>
    <property type="match status" value="1"/>
</dbReference>
<evidence type="ECO:0008006" key="3">
    <source>
        <dbReference type="Google" id="ProtNLM"/>
    </source>
</evidence>
<comment type="caution">
    <text evidence="1">The sequence shown here is derived from an EMBL/GenBank/DDBJ whole genome shotgun (WGS) entry which is preliminary data.</text>
</comment>
<proteinExistence type="predicted"/>
<gene>
    <name evidence="1" type="ORF">COS78_01370</name>
</gene>
<evidence type="ECO:0000313" key="2">
    <source>
        <dbReference type="Proteomes" id="UP000231407"/>
    </source>
</evidence>
<sequence length="259" mass="30662">MRKLQKSIVATVSYAKRYKARLTINQVWFRLFSKKRFSQKEVAAETKRMGLKLETIKERMTDNRKLLKSKKFCDDYLSRVPSIRLVGVTGSVAAENSRRNEDIDILLICAPGTLWQTRLRLWWYLKRKKIPHRKYGQAEKADELCFNLWLEENRLELPHGKRVRKNAIDLIMMKVIMDRDGVCQEFVKKNQWAEKYVANGYKKVLSTKYSVPNVRTKQNILGRIINEVAYWGQIGFIRLKGPIKYIDKNQAFFHETQKE</sequence>
<evidence type="ECO:0000313" key="1">
    <source>
        <dbReference type="EMBL" id="PIU73623.1"/>
    </source>
</evidence>
<name>A0A2M7ASU4_9BACT</name>
<protein>
    <recommendedName>
        <fullName evidence="3">Polymerase nucleotidyl transferase domain-containing protein</fullName>
    </recommendedName>
</protein>
<organism evidence="1 2">
    <name type="scientific">Candidatus Shapirobacteria bacterium CG06_land_8_20_14_3_00_40_12</name>
    <dbReference type="NCBI Taxonomy" id="1974881"/>
    <lineage>
        <taxon>Bacteria</taxon>
        <taxon>Candidatus Shapironibacteriota</taxon>
    </lineage>
</organism>
<dbReference type="Proteomes" id="UP000231407">
    <property type="component" value="Unassembled WGS sequence"/>
</dbReference>
<dbReference type="InterPro" id="IPR043519">
    <property type="entry name" value="NT_sf"/>
</dbReference>
<dbReference type="EMBL" id="PEWA01000016">
    <property type="protein sequence ID" value="PIU73623.1"/>
    <property type="molecule type" value="Genomic_DNA"/>
</dbReference>
<accession>A0A2M7ASU4</accession>
<dbReference type="AlphaFoldDB" id="A0A2M7ASU4"/>